<sequence length="238" mass="26084">MTSTGNKKQQEYAASKEIAKRCQLHNESEPDSSSGLEAHYNIETSDESPVVTTKAKSKSQEAAAATASPPQSDEESDEAEFYGDNLPADNAEEGNGNAEKGNDDAKESGDDDTKEEESDDKESVAKKSSKQVGDSNPATTKEVRSKRQFLQGSRDVYYAELNLNEKGNPSRSIQEEPKTQINALNQKKAPSKSAIKKKPVLDSVRVRAILVNISERTITRVLIGGDYTVLTRTTEYDY</sequence>
<protein>
    <submittedName>
        <fullName evidence="2">Uncharacterized protein</fullName>
    </submittedName>
</protein>
<feature type="compositionally biased region" description="Basic and acidic residues" evidence="1">
    <location>
        <begin position="17"/>
        <end position="28"/>
    </location>
</feature>
<name>A0ABS8SDB4_DATST</name>
<gene>
    <name evidence="2" type="ORF">HAX54_033396</name>
</gene>
<dbReference type="EMBL" id="JACEIK010000427">
    <property type="protein sequence ID" value="MCD7456875.1"/>
    <property type="molecule type" value="Genomic_DNA"/>
</dbReference>
<evidence type="ECO:0000313" key="3">
    <source>
        <dbReference type="Proteomes" id="UP000823775"/>
    </source>
</evidence>
<comment type="caution">
    <text evidence="2">The sequence shown here is derived from an EMBL/GenBank/DDBJ whole genome shotgun (WGS) entry which is preliminary data.</text>
</comment>
<dbReference type="Proteomes" id="UP000823775">
    <property type="component" value="Unassembled WGS sequence"/>
</dbReference>
<organism evidence="2 3">
    <name type="scientific">Datura stramonium</name>
    <name type="common">Jimsonweed</name>
    <name type="synonym">Common thornapple</name>
    <dbReference type="NCBI Taxonomy" id="4076"/>
    <lineage>
        <taxon>Eukaryota</taxon>
        <taxon>Viridiplantae</taxon>
        <taxon>Streptophyta</taxon>
        <taxon>Embryophyta</taxon>
        <taxon>Tracheophyta</taxon>
        <taxon>Spermatophyta</taxon>
        <taxon>Magnoliopsida</taxon>
        <taxon>eudicotyledons</taxon>
        <taxon>Gunneridae</taxon>
        <taxon>Pentapetalae</taxon>
        <taxon>asterids</taxon>
        <taxon>lamiids</taxon>
        <taxon>Solanales</taxon>
        <taxon>Solanaceae</taxon>
        <taxon>Solanoideae</taxon>
        <taxon>Datureae</taxon>
        <taxon>Datura</taxon>
    </lineage>
</organism>
<feature type="compositionally biased region" description="Acidic residues" evidence="1">
    <location>
        <begin position="72"/>
        <end position="81"/>
    </location>
</feature>
<evidence type="ECO:0000256" key="1">
    <source>
        <dbReference type="SAM" id="MobiDB-lite"/>
    </source>
</evidence>
<feature type="compositionally biased region" description="Acidic residues" evidence="1">
    <location>
        <begin position="109"/>
        <end position="120"/>
    </location>
</feature>
<feature type="region of interest" description="Disordered" evidence="1">
    <location>
        <begin position="1"/>
        <end position="149"/>
    </location>
</feature>
<evidence type="ECO:0000313" key="2">
    <source>
        <dbReference type="EMBL" id="MCD7456875.1"/>
    </source>
</evidence>
<accession>A0ABS8SDB4</accession>
<proteinExistence type="predicted"/>
<reference evidence="2 3" key="1">
    <citation type="journal article" date="2021" name="BMC Genomics">
        <title>Datura genome reveals duplications of psychoactive alkaloid biosynthetic genes and high mutation rate following tissue culture.</title>
        <authorList>
            <person name="Rajewski A."/>
            <person name="Carter-House D."/>
            <person name="Stajich J."/>
            <person name="Litt A."/>
        </authorList>
    </citation>
    <scope>NUCLEOTIDE SEQUENCE [LARGE SCALE GENOMIC DNA]</scope>
    <source>
        <strain evidence="2">AR-01</strain>
    </source>
</reference>
<keyword evidence="3" id="KW-1185">Reference proteome</keyword>